<feature type="transmembrane region" description="Helical" evidence="7">
    <location>
        <begin position="237"/>
        <end position="258"/>
    </location>
</feature>
<dbReference type="Gene3D" id="1.10.3720.10">
    <property type="entry name" value="MetI-like"/>
    <property type="match status" value="1"/>
</dbReference>
<feature type="transmembrane region" description="Helical" evidence="7">
    <location>
        <begin position="131"/>
        <end position="149"/>
    </location>
</feature>
<evidence type="ECO:0000256" key="6">
    <source>
        <dbReference type="ARBA" id="ARBA00023136"/>
    </source>
</evidence>
<evidence type="ECO:0000256" key="3">
    <source>
        <dbReference type="ARBA" id="ARBA00022475"/>
    </source>
</evidence>
<reference evidence="9" key="1">
    <citation type="journal article" name="DNA Res.">
        <title>The physiological potential of anammox bacteria as revealed by their core genome structure.</title>
        <authorList>
            <person name="Okubo T."/>
            <person name="Toyoda A."/>
            <person name="Fukuhara K."/>
            <person name="Uchiyama I."/>
            <person name="Harigaya Y."/>
            <person name="Kuroiwa M."/>
            <person name="Suzuki T."/>
            <person name="Murakami Y."/>
            <person name="Suwa Y."/>
            <person name="Takami H."/>
        </authorList>
    </citation>
    <scope>NUCLEOTIDE SEQUENCE</scope>
    <source>
        <strain evidence="9">317325-2</strain>
    </source>
</reference>
<protein>
    <submittedName>
        <fullName evidence="9">Peptide ABC transporter permease</fullName>
    </submittedName>
</protein>
<dbReference type="GO" id="GO:0055085">
    <property type="term" value="P:transmembrane transport"/>
    <property type="evidence" value="ECO:0007669"/>
    <property type="project" value="InterPro"/>
</dbReference>
<keyword evidence="5 7" id="KW-1133">Transmembrane helix</keyword>
<evidence type="ECO:0000256" key="2">
    <source>
        <dbReference type="ARBA" id="ARBA00022448"/>
    </source>
</evidence>
<dbReference type="AlphaFoldDB" id="A0A809RJR6"/>
<dbReference type="PROSITE" id="PS50928">
    <property type="entry name" value="ABC_TM1"/>
    <property type="match status" value="1"/>
</dbReference>
<keyword evidence="2 7" id="KW-0813">Transport</keyword>
<keyword evidence="3" id="KW-1003">Cell membrane</keyword>
<accession>A0A809RJR6</accession>
<keyword evidence="4 7" id="KW-0812">Transmembrane</keyword>
<comment type="subcellular location">
    <subcellularLocation>
        <location evidence="1 7">Cell membrane</location>
        <topology evidence="1 7">Multi-pass membrane protein</topology>
    </subcellularLocation>
</comment>
<comment type="similarity">
    <text evidence="7">Belongs to the binding-protein-dependent transport system permease family.</text>
</comment>
<dbReference type="InterPro" id="IPR050366">
    <property type="entry name" value="BP-dependent_transpt_permease"/>
</dbReference>
<gene>
    <name evidence="9" type="ORF">NPRO_23600</name>
</gene>
<feature type="domain" description="ABC transmembrane type-1" evidence="8">
    <location>
        <begin position="66"/>
        <end position="255"/>
    </location>
</feature>
<dbReference type="InterPro" id="IPR035906">
    <property type="entry name" value="MetI-like_sf"/>
</dbReference>
<dbReference type="GO" id="GO:0005886">
    <property type="term" value="C:plasma membrane"/>
    <property type="evidence" value="ECO:0007669"/>
    <property type="project" value="UniProtKB-SubCell"/>
</dbReference>
<dbReference type="Pfam" id="PF00528">
    <property type="entry name" value="BPD_transp_1"/>
    <property type="match status" value="1"/>
</dbReference>
<evidence type="ECO:0000256" key="7">
    <source>
        <dbReference type="RuleBase" id="RU363032"/>
    </source>
</evidence>
<proteinExistence type="inferred from homology"/>
<dbReference type="EMBL" id="AP021858">
    <property type="protein sequence ID" value="BBO24765.1"/>
    <property type="molecule type" value="Genomic_DNA"/>
</dbReference>
<dbReference type="InterPro" id="IPR000515">
    <property type="entry name" value="MetI-like"/>
</dbReference>
<dbReference type="CDD" id="cd06261">
    <property type="entry name" value="TM_PBP2"/>
    <property type="match status" value="1"/>
</dbReference>
<dbReference type="PANTHER" id="PTHR43386">
    <property type="entry name" value="OLIGOPEPTIDE TRANSPORT SYSTEM PERMEASE PROTEIN APPC"/>
    <property type="match status" value="1"/>
</dbReference>
<feature type="transmembrane region" description="Helical" evidence="7">
    <location>
        <begin position="186"/>
        <end position="212"/>
    </location>
</feature>
<dbReference type="Proteomes" id="UP000662873">
    <property type="component" value="Chromosome"/>
</dbReference>
<sequence length="268" mass="29054">MKRFDPMFWFGVSFLTLLVLVAVFGPMGSAGHNAIVADPYLGPSAQHWMGTDELGRDIFKRIAYGARLSLMIGLSVQALSLLIGITAGMIGSFGPKWLRVMVLRFTDGMFAFPDILLAILIIGVWKTGVEPVIVALAVTSWPGITRLVVTQVASLRDREYVVASNAMGASTPYVVIRHILPQMWGVLLAVAMVDLAGTILAESTLSFLGIGVQAPDPSWGSMIEKGRFEMTSNPMLLLWPCLVLSTTIFALNFVGDGIRAALDPRRKS</sequence>
<dbReference type="SUPFAM" id="SSF161098">
    <property type="entry name" value="MetI-like"/>
    <property type="match status" value="1"/>
</dbReference>
<dbReference type="KEGG" id="npy:NPRO_23600"/>
<evidence type="ECO:0000256" key="1">
    <source>
        <dbReference type="ARBA" id="ARBA00004651"/>
    </source>
</evidence>
<evidence type="ECO:0000259" key="8">
    <source>
        <dbReference type="PROSITE" id="PS50928"/>
    </source>
</evidence>
<feature type="transmembrane region" description="Helical" evidence="7">
    <location>
        <begin position="68"/>
        <end position="90"/>
    </location>
</feature>
<keyword evidence="6 7" id="KW-0472">Membrane</keyword>
<dbReference type="PANTHER" id="PTHR43386:SF1">
    <property type="entry name" value="D,D-DIPEPTIDE TRANSPORT SYSTEM PERMEASE PROTEIN DDPC-RELATED"/>
    <property type="match status" value="1"/>
</dbReference>
<evidence type="ECO:0000256" key="5">
    <source>
        <dbReference type="ARBA" id="ARBA00022989"/>
    </source>
</evidence>
<evidence type="ECO:0000256" key="4">
    <source>
        <dbReference type="ARBA" id="ARBA00022692"/>
    </source>
</evidence>
<evidence type="ECO:0000313" key="10">
    <source>
        <dbReference type="Proteomes" id="UP000662873"/>
    </source>
</evidence>
<organism evidence="9 10">
    <name type="scientific">Candidatus Nitrosymbiomonas proteolyticus</name>
    <dbReference type="NCBI Taxonomy" id="2608984"/>
    <lineage>
        <taxon>Bacteria</taxon>
        <taxon>Bacillati</taxon>
        <taxon>Armatimonadota</taxon>
        <taxon>Armatimonadota incertae sedis</taxon>
        <taxon>Candidatus Nitrosymbiomonas</taxon>
    </lineage>
</organism>
<feature type="transmembrane region" description="Helical" evidence="7">
    <location>
        <begin position="102"/>
        <end position="125"/>
    </location>
</feature>
<evidence type="ECO:0000313" key="9">
    <source>
        <dbReference type="EMBL" id="BBO24765.1"/>
    </source>
</evidence>
<name>A0A809RJR6_9BACT</name>